<dbReference type="SUPFAM" id="SSF46565">
    <property type="entry name" value="Chaperone J-domain"/>
    <property type="match status" value="1"/>
</dbReference>
<keyword evidence="6" id="KW-0539">Nucleus</keyword>
<dbReference type="InterPro" id="IPR036869">
    <property type="entry name" value="J_dom_sf"/>
</dbReference>
<dbReference type="CDD" id="cd12429">
    <property type="entry name" value="RRM_DNAJC17"/>
    <property type="match status" value="1"/>
</dbReference>
<dbReference type="PROSITE" id="PS50076">
    <property type="entry name" value="DNAJ_2"/>
    <property type="match status" value="1"/>
</dbReference>
<evidence type="ECO:0000256" key="4">
    <source>
        <dbReference type="ARBA" id="ARBA00022884"/>
    </source>
</evidence>
<dbReference type="SMART" id="SM00271">
    <property type="entry name" value="DnaJ"/>
    <property type="match status" value="1"/>
</dbReference>
<dbReference type="SUPFAM" id="SSF54928">
    <property type="entry name" value="RNA-binding domain, RBD"/>
    <property type="match status" value="1"/>
</dbReference>
<evidence type="ECO:0000313" key="7">
    <source>
        <dbReference type="EMBL" id="CAD7231777.1"/>
    </source>
</evidence>
<keyword evidence="4" id="KW-0694">RNA-binding</keyword>
<dbReference type="InterPro" id="IPR034254">
    <property type="entry name" value="DNAJC17_RRM"/>
</dbReference>
<organism evidence="7">
    <name type="scientific">Cyprideis torosa</name>
    <dbReference type="NCBI Taxonomy" id="163714"/>
    <lineage>
        <taxon>Eukaryota</taxon>
        <taxon>Metazoa</taxon>
        <taxon>Ecdysozoa</taxon>
        <taxon>Arthropoda</taxon>
        <taxon>Crustacea</taxon>
        <taxon>Oligostraca</taxon>
        <taxon>Ostracoda</taxon>
        <taxon>Podocopa</taxon>
        <taxon>Podocopida</taxon>
        <taxon>Cytherocopina</taxon>
        <taxon>Cytheroidea</taxon>
        <taxon>Cytherideidae</taxon>
        <taxon>Cyprideis</taxon>
    </lineage>
</organism>
<dbReference type="InterPro" id="IPR001623">
    <property type="entry name" value="DnaJ_domain"/>
</dbReference>
<sequence length="600" mass="67396">MGRLLVLCLTCVVLSCVDGLYFHISEGERKCFLEDLPSDTAVAGEYKVELFHPQSNEFEPPGPDIGMHVEIQDAEEQVILSRLYSNQGRFVFTTQDPGEHSICLWSNSTSWFSGSLLRVHLDIKVGESAVDYKKIAEAEKLTEIELRLRQLMYHAEEITKEQNYQRYREEQFRATSESTSRRVLWWSVAQVLLLVGMGYWQMQHLKSFFMAKKLECLFPPVPSFSPGVPVPTGSFFLSRSACSHRFLLSLQECLFPPVPSFSPGVPVPTGSFFLSRSACSHRFLLSLQECLFPPVPSCSFPKPFFAMASGNHEKKRKAMMERDLYELLGVSHACALSEIKKAYRKKALKVHPDKNPDDPKAAELFHELSLALEILSDEGARAAYDQVLKARAATRLRNQELDSKRRRLKEELEAREKSAQAEGGVEEERKLQVEVERLRKEGSRILKEEQEALSAQCRHSQPEQAGGGCRVRAKWREREGAGYDEATLRRVFGKYGGVGEVVVKRKESSRGKGTRGTALIELDSERAAGMAVELETGLTACPLEVSRMGGASQAPPPRAGSGGGLVNDRDFESLVLRQMRQAEERKRLIAQMMAEEGEEG</sequence>
<evidence type="ECO:0000256" key="2">
    <source>
        <dbReference type="ARBA" id="ARBA00004496"/>
    </source>
</evidence>
<dbReference type="InterPro" id="IPR035979">
    <property type="entry name" value="RBD_domain_sf"/>
</dbReference>
<dbReference type="Pfam" id="PF01105">
    <property type="entry name" value="EMP24_GP25L"/>
    <property type="match status" value="1"/>
</dbReference>
<dbReference type="Gene3D" id="1.10.287.110">
    <property type="entry name" value="DnaJ domain"/>
    <property type="match status" value="1"/>
</dbReference>
<evidence type="ECO:0000256" key="6">
    <source>
        <dbReference type="ARBA" id="ARBA00023242"/>
    </source>
</evidence>
<evidence type="ECO:0000256" key="3">
    <source>
        <dbReference type="ARBA" id="ARBA00022490"/>
    </source>
</evidence>
<evidence type="ECO:0000256" key="1">
    <source>
        <dbReference type="ARBA" id="ARBA00004123"/>
    </source>
</evidence>
<dbReference type="GO" id="GO:0005737">
    <property type="term" value="C:cytoplasm"/>
    <property type="evidence" value="ECO:0007669"/>
    <property type="project" value="UniProtKB-SubCell"/>
</dbReference>
<keyword evidence="5" id="KW-0143">Chaperone</keyword>
<reference evidence="7" key="1">
    <citation type="submission" date="2020-11" db="EMBL/GenBank/DDBJ databases">
        <authorList>
            <person name="Tran Van P."/>
        </authorList>
    </citation>
    <scope>NUCLEOTIDE SEQUENCE</scope>
</reference>
<dbReference type="OrthoDB" id="259708at2759"/>
<keyword evidence="3" id="KW-0963">Cytoplasm</keyword>
<accession>A0A7R8WHH9</accession>
<evidence type="ECO:0000256" key="5">
    <source>
        <dbReference type="ARBA" id="ARBA00023186"/>
    </source>
</evidence>
<dbReference type="PANTHER" id="PTHR44313:SF1">
    <property type="entry name" value="DNAJ HOMOLOG SUBFAMILY C MEMBER 17"/>
    <property type="match status" value="1"/>
</dbReference>
<proteinExistence type="predicted"/>
<dbReference type="InterPro" id="IPR052094">
    <property type="entry name" value="Pre-mRNA-splicing_ERAD"/>
</dbReference>
<dbReference type="InterPro" id="IPR000504">
    <property type="entry name" value="RRM_dom"/>
</dbReference>
<dbReference type="PROSITE" id="PS51257">
    <property type="entry name" value="PROKAR_LIPOPROTEIN"/>
    <property type="match status" value="1"/>
</dbReference>
<dbReference type="PANTHER" id="PTHR44313">
    <property type="entry name" value="DNAJ HOMOLOG SUBFAMILY C MEMBER 17"/>
    <property type="match status" value="1"/>
</dbReference>
<dbReference type="CDD" id="cd06257">
    <property type="entry name" value="DnaJ"/>
    <property type="match status" value="1"/>
</dbReference>
<dbReference type="Pfam" id="PF00226">
    <property type="entry name" value="DnaJ"/>
    <property type="match status" value="1"/>
</dbReference>
<comment type="subcellular location">
    <subcellularLocation>
        <location evidence="2">Cytoplasm</location>
    </subcellularLocation>
    <subcellularLocation>
        <location evidence="1">Nucleus</location>
    </subcellularLocation>
</comment>
<dbReference type="Pfam" id="PF00076">
    <property type="entry name" value="RRM_1"/>
    <property type="match status" value="1"/>
</dbReference>
<dbReference type="GO" id="GO:0003723">
    <property type="term" value="F:RNA binding"/>
    <property type="evidence" value="ECO:0007669"/>
    <property type="project" value="UniProtKB-KW"/>
</dbReference>
<dbReference type="SMART" id="SM01190">
    <property type="entry name" value="EMP24_GP25L"/>
    <property type="match status" value="1"/>
</dbReference>
<dbReference type="PRINTS" id="PR00625">
    <property type="entry name" value="JDOMAIN"/>
</dbReference>
<dbReference type="InterPro" id="IPR012677">
    <property type="entry name" value="Nucleotide-bd_a/b_plait_sf"/>
</dbReference>
<protein>
    <submittedName>
        <fullName evidence="7">Uncharacterized protein</fullName>
    </submittedName>
</protein>
<dbReference type="InterPro" id="IPR009038">
    <property type="entry name" value="GOLD_dom"/>
</dbReference>
<dbReference type="EMBL" id="OB663863">
    <property type="protein sequence ID" value="CAD7231777.1"/>
    <property type="molecule type" value="Genomic_DNA"/>
</dbReference>
<dbReference type="Gene3D" id="3.30.70.330">
    <property type="match status" value="1"/>
</dbReference>
<name>A0A7R8WHH9_9CRUS</name>
<dbReference type="GO" id="GO:0000390">
    <property type="term" value="P:spliceosomal complex disassembly"/>
    <property type="evidence" value="ECO:0007669"/>
    <property type="project" value="TreeGrafter"/>
</dbReference>
<dbReference type="PROSITE" id="PS50866">
    <property type="entry name" value="GOLD"/>
    <property type="match status" value="1"/>
</dbReference>
<dbReference type="AlphaFoldDB" id="A0A7R8WHH9"/>
<gene>
    <name evidence="7" type="ORF">CTOB1V02_LOCUS9620</name>
</gene>
<dbReference type="GO" id="GO:0005681">
    <property type="term" value="C:spliceosomal complex"/>
    <property type="evidence" value="ECO:0007669"/>
    <property type="project" value="TreeGrafter"/>
</dbReference>